<evidence type="ECO:0000256" key="3">
    <source>
        <dbReference type="SAM" id="Phobius"/>
    </source>
</evidence>
<dbReference type="KEGG" id="pdu:PDUR_07780"/>
<gene>
    <name evidence="5" type="ORF">PDUR_07780</name>
</gene>
<evidence type="ECO:0000256" key="1">
    <source>
        <dbReference type="ARBA" id="ARBA00024353"/>
    </source>
</evidence>
<feature type="domain" description="Putative zinc-finger" evidence="4">
    <location>
        <begin position="3"/>
        <end position="37"/>
    </location>
</feature>
<evidence type="ECO:0000256" key="2">
    <source>
        <dbReference type="ARBA" id="ARBA00024438"/>
    </source>
</evidence>
<protein>
    <recommendedName>
        <fullName evidence="2">Anti-sigma-W factor RsiW</fullName>
    </recommendedName>
</protein>
<feature type="transmembrane region" description="Helical" evidence="3">
    <location>
        <begin position="102"/>
        <end position="121"/>
    </location>
</feature>
<organism evidence="5 6">
    <name type="scientific">Paenibacillus durus</name>
    <name type="common">Paenibacillus azotofixans</name>
    <dbReference type="NCBI Taxonomy" id="44251"/>
    <lineage>
        <taxon>Bacteria</taxon>
        <taxon>Bacillati</taxon>
        <taxon>Bacillota</taxon>
        <taxon>Bacilli</taxon>
        <taxon>Bacillales</taxon>
        <taxon>Paenibacillaceae</taxon>
        <taxon>Paenibacillus</taxon>
    </lineage>
</organism>
<proteinExistence type="inferred from homology"/>
<keyword evidence="3" id="KW-0812">Transmembrane</keyword>
<dbReference type="EMBL" id="CP009288">
    <property type="protein sequence ID" value="AIQ11845.1"/>
    <property type="molecule type" value="Genomic_DNA"/>
</dbReference>
<evidence type="ECO:0000259" key="4">
    <source>
        <dbReference type="Pfam" id="PF13490"/>
    </source>
</evidence>
<keyword evidence="3" id="KW-1133">Transmembrane helix</keyword>
<reference evidence="5 6" key="1">
    <citation type="submission" date="2014-08" db="EMBL/GenBank/DDBJ databases">
        <title>Comparative genomics of the Paenibacillus odorifer group.</title>
        <authorList>
            <person name="den Bakker H.C."/>
            <person name="Tsai Y.-C."/>
            <person name="Martin N."/>
            <person name="Korlach J."/>
            <person name="Wiedmann M."/>
        </authorList>
    </citation>
    <scope>NUCLEOTIDE SEQUENCE [LARGE SCALE GENOMIC DNA]</scope>
    <source>
        <strain evidence="5 6">DSM 1735</strain>
    </source>
</reference>
<evidence type="ECO:0000313" key="5">
    <source>
        <dbReference type="EMBL" id="AIQ11845.1"/>
    </source>
</evidence>
<comment type="similarity">
    <text evidence="1">Belongs to the zinc-associated anti-sigma factor (ZAS) superfamily. Anti-sigma-W factor family.</text>
</comment>
<dbReference type="Gene3D" id="1.10.10.1320">
    <property type="entry name" value="Anti-sigma factor, zinc-finger domain"/>
    <property type="match status" value="1"/>
</dbReference>
<dbReference type="InterPro" id="IPR041916">
    <property type="entry name" value="Anti_sigma_zinc_sf"/>
</dbReference>
<sequence>MKCNVVMEWLPHYIEGLLAPEAEREMTQHIAACQGCARWLEEAKAMEEIWKGADDAPDFQLSDIPDLVPQVMAEIERLESARQSDGAGPAASRRRSARRTSWVHYGLAACLTFVLLQYGVFEQLGYGLTQINGQMSNSVTALFGNQGNR</sequence>
<dbReference type="Pfam" id="PF13490">
    <property type="entry name" value="zf-HC2"/>
    <property type="match status" value="1"/>
</dbReference>
<accession>A0A089HMA8</accession>
<keyword evidence="6" id="KW-1185">Reference proteome</keyword>
<dbReference type="InterPro" id="IPR027383">
    <property type="entry name" value="Znf_put"/>
</dbReference>
<keyword evidence="3" id="KW-0472">Membrane</keyword>
<name>A0A089HMA8_PAEDU</name>
<dbReference type="RefSeq" id="WP_042205727.1">
    <property type="nucleotide sequence ID" value="NZ_CP009288.1"/>
</dbReference>
<dbReference type="Proteomes" id="UP000029409">
    <property type="component" value="Chromosome"/>
</dbReference>
<evidence type="ECO:0000313" key="6">
    <source>
        <dbReference type="Proteomes" id="UP000029409"/>
    </source>
</evidence>
<dbReference type="AlphaFoldDB" id="A0A089HMA8"/>
<dbReference type="eggNOG" id="ENOG5033CFD">
    <property type="taxonomic scope" value="Bacteria"/>
</dbReference>